<dbReference type="PANTHER" id="PTHR12768">
    <property type="entry name" value="BECLIN 1"/>
    <property type="match status" value="1"/>
</dbReference>
<feature type="domain" description="Atg6 BARA" evidence="4">
    <location>
        <begin position="394"/>
        <end position="568"/>
    </location>
</feature>
<evidence type="ECO:0000256" key="2">
    <source>
        <dbReference type="SAM" id="Coils"/>
    </source>
</evidence>
<dbReference type="GO" id="GO:0000045">
    <property type="term" value="P:autophagosome assembly"/>
    <property type="evidence" value="ECO:0007669"/>
    <property type="project" value="TreeGrafter"/>
</dbReference>
<dbReference type="InterPro" id="IPR038274">
    <property type="entry name" value="Atg6/Beclin_C_sf"/>
</dbReference>
<evidence type="ECO:0000256" key="3">
    <source>
        <dbReference type="SAM" id="MobiDB-lite"/>
    </source>
</evidence>
<dbReference type="GO" id="GO:0006995">
    <property type="term" value="P:cellular response to nitrogen starvation"/>
    <property type="evidence" value="ECO:0007669"/>
    <property type="project" value="TreeGrafter"/>
</dbReference>
<dbReference type="Gene3D" id="1.10.418.40">
    <property type="entry name" value="Autophagy protein 6/Beclin 1"/>
    <property type="match status" value="1"/>
</dbReference>
<evidence type="ECO:0000259" key="4">
    <source>
        <dbReference type="Pfam" id="PF04111"/>
    </source>
</evidence>
<dbReference type="GO" id="GO:0000407">
    <property type="term" value="C:phagophore assembly site"/>
    <property type="evidence" value="ECO:0007669"/>
    <property type="project" value="TreeGrafter"/>
</dbReference>
<organism evidence="5 6">
    <name type="scientific">Calicophoron daubneyi</name>
    <name type="common">Rumen fluke</name>
    <name type="synonym">Paramphistomum daubneyi</name>
    <dbReference type="NCBI Taxonomy" id="300641"/>
    <lineage>
        <taxon>Eukaryota</taxon>
        <taxon>Metazoa</taxon>
        <taxon>Spiralia</taxon>
        <taxon>Lophotrochozoa</taxon>
        <taxon>Platyhelminthes</taxon>
        <taxon>Trematoda</taxon>
        <taxon>Digenea</taxon>
        <taxon>Plagiorchiida</taxon>
        <taxon>Pronocephalata</taxon>
        <taxon>Paramphistomoidea</taxon>
        <taxon>Paramphistomidae</taxon>
        <taxon>Calicophoron</taxon>
    </lineage>
</organism>
<dbReference type="AlphaFoldDB" id="A0AAV2U171"/>
<name>A0AAV2U171_CALDB</name>
<dbReference type="PANTHER" id="PTHR12768:SF4">
    <property type="entry name" value="BECLIN-1"/>
    <property type="match status" value="1"/>
</dbReference>
<feature type="region of interest" description="Disordered" evidence="3">
    <location>
        <begin position="194"/>
        <end position="228"/>
    </location>
</feature>
<dbReference type="GO" id="GO:0034272">
    <property type="term" value="C:phosphatidylinositol 3-kinase complex, class III, type II"/>
    <property type="evidence" value="ECO:0007669"/>
    <property type="project" value="TreeGrafter"/>
</dbReference>
<evidence type="ECO:0000313" key="6">
    <source>
        <dbReference type="Proteomes" id="UP001497525"/>
    </source>
</evidence>
<proteinExistence type="inferred from homology"/>
<dbReference type="Proteomes" id="UP001497525">
    <property type="component" value="Unassembled WGS sequence"/>
</dbReference>
<feature type="compositionally biased region" description="Acidic residues" evidence="3">
    <location>
        <begin position="257"/>
        <end position="271"/>
    </location>
</feature>
<keyword evidence="2" id="KW-0175">Coiled coil</keyword>
<dbReference type="GO" id="GO:0043548">
    <property type="term" value="F:phosphatidylinositol 3-kinase binding"/>
    <property type="evidence" value="ECO:0007669"/>
    <property type="project" value="TreeGrafter"/>
</dbReference>
<evidence type="ECO:0000256" key="1">
    <source>
        <dbReference type="ARBA" id="ARBA00005965"/>
    </source>
</evidence>
<sequence>MNYLFDNLGIGIHHIELQCINGQGQLTSRTVALGMTSTNQMVHVCQRCCNPLKLNRDFEKLQRDKVLALVDAQRPEKDDTRPPIIVPVRNTGSDYPRYVVPPNPNSLTDSEALANLQTYAGPTSGIDHRQKVNACLFDVLSGRTDVDHPLCQECADALLAAKQQCLEFQEEELDCLRSYMSYLDTKAAKIESKLKSHQAAQPTASDPSPSYQSFQSTSDPEPSQSLDSENWLSCLSLQDQQESNKKSDTVNVVSEVASEDDSDGNISEDIDEKSTSEFEPDGICETKSPTNVASDIAPSDSVDGQRKKRPANLSDLQATVNSMQATLNNLLEEGEELDQQLATDTAELERRTRQLDRAQTQYNEKKQNLLEAEEELLSLEARVRHAESHLQRLLRTNVLNIAFAIWYDGHIGVINGLHLGRLSNRPIGWDEINAAWGQCAMLLQCIARKLKHTFTEYRIIPMGSQSKLTGLSDQRQYPLYYSTSGMRLFSPGKFDYAMMKFLSCMKEVQEVVEEFSHSQLPYRLKEDGKIHDPQDGRTYSIKWSGNSEENWTKALKMMLINLKWIIAKLAATETQKIKPG</sequence>
<feature type="coiled-coil region" evidence="2">
    <location>
        <begin position="313"/>
        <end position="396"/>
    </location>
</feature>
<reference evidence="5" key="1">
    <citation type="submission" date="2024-06" db="EMBL/GenBank/DDBJ databases">
        <authorList>
            <person name="Liu X."/>
            <person name="Lenzi L."/>
            <person name="Haldenby T S."/>
            <person name="Uol C."/>
        </authorList>
    </citation>
    <scope>NUCLEOTIDE SEQUENCE</scope>
</reference>
<comment type="caution">
    <text evidence="5">The sequence shown here is derived from an EMBL/GenBank/DDBJ whole genome shotgun (WGS) entry which is preliminary data.</text>
</comment>
<comment type="similarity">
    <text evidence="1">Belongs to the beclin family.</text>
</comment>
<protein>
    <recommendedName>
        <fullName evidence="4">Atg6 BARA domain-containing protein</fullName>
    </recommendedName>
</protein>
<dbReference type="InterPro" id="IPR007243">
    <property type="entry name" value="Atg6/Beclin"/>
</dbReference>
<dbReference type="GO" id="GO:0045324">
    <property type="term" value="P:late endosome to vacuole transport"/>
    <property type="evidence" value="ECO:0007669"/>
    <property type="project" value="TreeGrafter"/>
</dbReference>
<evidence type="ECO:0000313" key="5">
    <source>
        <dbReference type="EMBL" id="CAL5142393.1"/>
    </source>
</evidence>
<dbReference type="EMBL" id="CAXLJL010001033">
    <property type="protein sequence ID" value="CAL5142393.1"/>
    <property type="molecule type" value="Genomic_DNA"/>
</dbReference>
<dbReference type="GO" id="GO:0034271">
    <property type="term" value="C:phosphatidylinositol 3-kinase complex, class III, type I"/>
    <property type="evidence" value="ECO:0007669"/>
    <property type="project" value="TreeGrafter"/>
</dbReference>
<feature type="region of interest" description="Disordered" evidence="3">
    <location>
        <begin position="255"/>
        <end position="308"/>
    </location>
</feature>
<dbReference type="GO" id="GO:0000423">
    <property type="term" value="P:mitophagy"/>
    <property type="evidence" value="ECO:0007669"/>
    <property type="project" value="TreeGrafter"/>
</dbReference>
<dbReference type="GO" id="GO:0030674">
    <property type="term" value="F:protein-macromolecule adaptor activity"/>
    <property type="evidence" value="ECO:0007669"/>
    <property type="project" value="TreeGrafter"/>
</dbReference>
<dbReference type="Pfam" id="PF04111">
    <property type="entry name" value="APG6"/>
    <property type="match status" value="1"/>
</dbReference>
<gene>
    <name evidence="5" type="ORF">CDAUBV1_LOCUS17619</name>
</gene>
<feature type="compositionally biased region" description="Polar residues" evidence="3">
    <location>
        <begin position="198"/>
        <end position="228"/>
    </location>
</feature>
<dbReference type="InterPro" id="IPR040455">
    <property type="entry name" value="Atg6_BARA"/>
</dbReference>
<accession>A0AAV2U171</accession>